<dbReference type="AlphaFoldDB" id="A0A8D7AQ71"/>
<feature type="non-terminal residue" evidence="1">
    <location>
        <position position="92"/>
    </location>
</feature>
<gene>
    <name evidence="1" type="ORF">GSMUA_185500.1</name>
</gene>
<proteinExistence type="predicted"/>
<evidence type="ECO:0000313" key="1">
    <source>
        <dbReference type="EMBL" id="CAG1852016.1"/>
    </source>
</evidence>
<dbReference type="EMBL" id="HG996468">
    <property type="protein sequence ID" value="CAG1852016.1"/>
    <property type="molecule type" value="Genomic_DNA"/>
</dbReference>
<name>A0A8D7AQ71_MUSAM</name>
<reference evidence="1" key="1">
    <citation type="submission" date="2021-03" db="EMBL/GenBank/DDBJ databases">
        <authorList>
            <consortium name="Genoscope - CEA"/>
            <person name="William W."/>
        </authorList>
    </citation>
    <scope>NUCLEOTIDE SEQUENCE</scope>
    <source>
        <strain evidence="1">Doubled-haploid Pahang</strain>
    </source>
</reference>
<sequence length="92" mass="9149">MSPSTGAGDAEVRLVLLLAGTEHGAATTGGVLHLVLLLLDRVIMPSSSFDRGSSLVLFSSAGTDSYVVGVSDSLGCAACAPDMSPSFFSSGG</sequence>
<protein>
    <submittedName>
        <fullName evidence="1">(wild Malaysian banana) hypothetical protein</fullName>
    </submittedName>
</protein>
<organism evidence="1">
    <name type="scientific">Musa acuminata subsp. malaccensis</name>
    <name type="common">Wild banana</name>
    <name type="synonym">Musa malaccensis</name>
    <dbReference type="NCBI Taxonomy" id="214687"/>
    <lineage>
        <taxon>Eukaryota</taxon>
        <taxon>Viridiplantae</taxon>
        <taxon>Streptophyta</taxon>
        <taxon>Embryophyta</taxon>
        <taxon>Tracheophyta</taxon>
        <taxon>Spermatophyta</taxon>
        <taxon>Magnoliopsida</taxon>
        <taxon>Liliopsida</taxon>
        <taxon>Zingiberales</taxon>
        <taxon>Musaceae</taxon>
        <taxon>Musa</taxon>
    </lineage>
</organism>
<accession>A0A8D7AQ71</accession>